<dbReference type="InterPro" id="IPR011030">
    <property type="entry name" value="Lipovitellin_superhlx_dom"/>
</dbReference>
<evidence type="ECO:0000256" key="1">
    <source>
        <dbReference type="SAM" id="MobiDB-lite"/>
    </source>
</evidence>
<sequence length="1156" mass="124887">MSPIRPVSEPAEGPAEAADALLAGVEPLPYPLRMRELALHARRLAGTPELAALLSELFARGRYERRTALHMAMAARDLGHVAAALAGPDMELRRAALRAVRTLPVPDEAAEAVLEDAPSVLRRALYRTLLHARRRALADRLLPLVRERWGDREAAVLLPACSGPAVAEALPGLAHAVVTWRALGKRHPDLVLDAAVEETAERDNAVQPSLWGWWRRRGAGVQAAAERVPGRVLALMEEHDRRGQLPRVATFSPTAVGALFKADSARTARLLLRGVWWLHPGVRSNLLAFVRSCPLEDLLQGVPTRLTGLRTILEVLPPGRREAVLDAVVKRGSGVLTELRALPLLDLLPSARAAAEARRMLDWHGSVRHSSRSRADDPNLPLKIKAYLPYDEAAGPLGEAALSGDAQRRSLARSLLLECAARTGDRAVVTELVTKLALRSVNELDPVRASLLGALVALRPVHYDDAWAGPLGRLAASAIEARDSSPGTRRVLRALAARVLRHAEGPLLTDWALGVYERLMARHGADGLAPAEPELEPRRRRGRRPRAAADDHRLDRVLRRGQERDLLDRLRPHLRAARGRGDFSLVVCLAAALGRRAHGLAELQDDLRAAIVQAPESVARDAAHLWLAHPGSREERAADLLRADPATIVHPRVWRVAAGSRTDLLVPALDGAPGDWVPEVVADLPRRWTPAQRDRVHALLGARAGDESLPVESRLAAVRSLGRVPGTVGDLAVWAGREDSVLADAALEALAHGDEPAGALGLLLDQARGLASPVAVAAMGRCCSRVRPARLGRLLHAAVTGPDSKVTVRKQAVRQLERHRPPHTADILLRAWQNPDLHKDVRVAVAAALRHMPGTPGVLEALSDAAGPYAGEEMHRTLFQAQPWGYAPAHRPRYAALVRRLLNAAEGPGVRFRASRAFGVWAPWYEGGFGEIIAAVGDPADPAGRRELPVFVTLMNTGMVRTEVVEVLGRLLAAGMGPEARARVSRIVRALSAFQTQSHRRDLARQVVDLLAPHPLYLEEAARLAVDHLPVTKGNGGTAPHGSAGELEGELLALAGRLRERPVLAAQVCEKDLRRRLSGYRNCFVPPALLLPIARRLLEEDHLAAGLMAVTLADVAGPEAGWPDGWRELADRLRGSEHVDIAAGAWAIEVPGGAAG</sequence>
<proteinExistence type="predicted"/>
<gene>
    <name evidence="2" type="ORF">GCM10010191_63150</name>
</gene>
<name>A0ABN3JTV3_9ACTN</name>
<dbReference type="Proteomes" id="UP001501231">
    <property type="component" value="Unassembled WGS sequence"/>
</dbReference>
<dbReference type="SUPFAM" id="SSF48431">
    <property type="entry name" value="Lipovitellin-phosvitin complex, superhelical domain"/>
    <property type="match status" value="1"/>
</dbReference>
<reference evidence="2 3" key="1">
    <citation type="journal article" date="2019" name="Int. J. Syst. Evol. Microbiol.">
        <title>The Global Catalogue of Microorganisms (GCM) 10K type strain sequencing project: providing services to taxonomists for standard genome sequencing and annotation.</title>
        <authorList>
            <consortium name="The Broad Institute Genomics Platform"/>
            <consortium name="The Broad Institute Genome Sequencing Center for Infectious Disease"/>
            <person name="Wu L."/>
            <person name="Ma J."/>
        </authorList>
    </citation>
    <scope>NUCLEOTIDE SEQUENCE [LARGE SCALE GENOMIC DNA]</scope>
    <source>
        <strain evidence="2 3">JCM 3325</strain>
    </source>
</reference>
<feature type="region of interest" description="Disordered" evidence="1">
    <location>
        <begin position="528"/>
        <end position="554"/>
    </location>
</feature>
<evidence type="ECO:0000313" key="2">
    <source>
        <dbReference type="EMBL" id="GAA2439193.1"/>
    </source>
</evidence>
<dbReference type="EMBL" id="BAAARW010000024">
    <property type="protein sequence ID" value="GAA2439193.1"/>
    <property type="molecule type" value="Genomic_DNA"/>
</dbReference>
<evidence type="ECO:0008006" key="4">
    <source>
        <dbReference type="Google" id="ProtNLM"/>
    </source>
</evidence>
<protein>
    <recommendedName>
        <fullName evidence="4">HEAT repeat domain-containing protein</fullName>
    </recommendedName>
</protein>
<organism evidence="2 3">
    <name type="scientific">Actinomadura vinacea</name>
    <dbReference type="NCBI Taxonomy" id="115336"/>
    <lineage>
        <taxon>Bacteria</taxon>
        <taxon>Bacillati</taxon>
        <taxon>Actinomycetota</taxon>
        <taxon>Actinomycetes</taxon>
        <taxon>Streptosporangiales</taxon>
        <taxon>Thermomonosporaceae</taxon>
        <taxon>Actinomadura</taxon>
    </lineage>
</organism>
<keyword evidence="3" id="KW-1185">Reference proteome</keyword>
<evidence type="ECO:0000313" key="3">
    <source>
        <dbReference type="Proteomes" id="UP001501231"/>
    </source>
</evidence>
<dbReference type="RefSeq" id="WP_344593901.1">
    <property type="nucleotide sequence ID" value="NZ_BAAARW010000024.1"/>
</dbReference>
<comment type="caution">
    <text evidence="2">The sequence shown here is derived from an EMBL/GenBank/DDBJ whole genome shotgun (WGS) entry which is preliminary data.</text>
</comment>
<accession>A0ABN3JTV3</accession>